<feature type="chain" id="PRO_5007892502" evidence="2">
    <location>
        <begin position="21"/>
        <end position="155"/>
    </location>
</feature>
<name>A0A167T8Z5_9HYPO</name>
<accession>A0A167T8Z5</accession>
<evidence type="ECO:0000313" key="3">
    <source>
        <dbReference type="EMBL" id="OAA60342.1"/>
    </source>
</evidence>
<dbReference type="AlphaFoldDB" id="A0A167T8Z5"/>
<sequence>MASPTKSFFLVAWLAVTALGQTADQFPDCSHSSVAVWSPDASVSSIRAPPSSLSTTHSSGRASAPNTLPSSGVISTVQTGSSTTSQTQPTLSAVVHTLTSNTTLATTRSRASSSTVGVATSSILPVVTADGGKLPVAEWAVLVVTAATIASLCVL</sequence>
<feature type="signal peptide" evidence="2">
    <location>
        <begin position="1"/>
        <end position="20"/>
    </location>
</feature>
<feature type="compositionally biased region" description="Low complexity" evidence="1">
    <location>
        <begin position="70"/>
        <end position="89"/>
    </location>
</feature>
<protein>
    <submittedName>
        <fullName evidence="3">Uncharacterized protein</fullName>
    </submittedName>
</protein>
<proteinExistence type="predicted"/>
<evidence type="ECO:0000256" key="2">
    <source>
        <dbReference type="SAM" id="SignalP"/>
    </source>
</evidence>
<keyword evidence="2" id="KW-0732">Signal</keyword>
<comment type="caution">
    <text evidence="3">The sequence shown here is derived from an EMBL/GenBank/DDBJ whole genome shotgun (WGS) entry which is preliminary data.</text>
</comment>
<dbReference type="EMBL" id="AZHD01000009">
    <property type="protein sequence ID" value="OAA60342.1"/>
    <property type="molecule type" value="Genomic_DNA"/>
</dbReference>
<dbReference type="Proteomes" id="UP000076874">
    <property type="component" value="Unassembled WGS sequence"/>
</dbReference>
<evidence type="ECO:0000313" key="4">
    <source>
        <dbReference type="Proteomes" id="UP000076874"/>
    </source>
</evidence>
<feature type="compositionally biased region" description="Polar residues" evidence="1">
    <location>
        <begin position="47"/>
        <end position="69"/>
    </location>
</feature>
<keyword evidence="4" id="KW-1185">Reference proteome</keyword>
<evidence type="ECO:0000256" key="1">
    <source>
        <dbReference type="SAM" id="MobiDB-lite"/>
    </source>
</evidence>
<organism evidence="3 4">
    <name type="scientific">Niveomyces insectorum RCEF 264</name>
    <dbReference type="NCBI Taxonomy" id="1081102"/>
    <lineage>
        <taxon>Eukaryota</taxon>
        <taxon>Fungi</taxon>
        <taxon>Dikarya</taxon>
        <taxon>Ascomycota</taxon>
        <taxon>Pezizomycotina</taxon>
        <taxon>Sordariomycetes</taxon>
        <taxon>Hypocreomycetidae</taxon>
        <taxon>Hypocreales</taxon>
        <taxon>Cordycipitaceae</taxon>
        <taxon>Niveomyces</taxon>
    </lineage>
</organism>
<reference evidence="3 4" key="1">
    <citation type="journal article" date="2016" name="Genome Biol. Evol.">
        <title>Divergent and convergent evolution of fungal pathogenicity.</title>
        <authorList>
            <person name="Shang Y."/>
            <person name="Xiao G."/>
            <person name="Zheng P."/>
            <person name="Cen K."/>
            <person name="Zhan S."/>
            <person name="Wang C."/>
        </authorList>
    </citation>
    <scope>NUCLEOTIDE SEQUENCE [LARGE SCALE GENOMIC DNA]</scope>
    <source>
        <strain evidence="3 4">RCEF 264</strain>
    </source>
</reference>
<gene>
    <name evidence="3" type="ORF">SPI_05466</name>
</gene>
<feature type="region of interest" description="Disordered" evidence="1">
    <location>
        <begin position="47"/>
        <end position="89"/>
    </location>
</feature>